<evidence type="ECO:0000313" key="1">
    <source>
        <dbReference type="EMBL" id="KAJ8933654.1"/>
    </source>
</evidence>
<sequence>MSLDVPLKTELLSKWSFIADSSIARCSNLNPIIAIPGDGGSQLEAKLNRSNVVHYICQKATTDYFNIWLNMELLVPLVIDCWIDNIKLSYDNKTRTTRSSDGVDIKVPGFGGTETVEWLDPSHASTGAYFKDIANTLVSLGHVRNISIKGAPYDFRKHQIVVLGTLCKRLASLTDIPLFTDSNAAAKACSEYWWIGLFFPELIFYRKQTYLPADHGLKPSTLHHRIEKYRKNYKNENPEVSGDSGHEDEAFVFPNVQDISLVLRGDVVFKLLKPIAAVGDDLGSYVLRESVMRQEQISCPSLAWLLPSKLFWKPDEVLVQTEKKNYTISDLQDFFTGISFTDGWEMRKDTERFQLDFRPPGVEVHCLYGINVNTVEKLYYKPGTWLDGYPTLLYGDGDGTVNRRSLEGCLHWNELQKQKVYTKQLNQVDHLQILRDQKSKARTKSGIPTVFQAAAYRYPIFQVAVARPAGRGRDDCDTKQVPYLFSPLKVARL</sequence>
<comment type="caution">
    <text evidence="1">The sequence shown here is derived from an EMBL/GenBank/DDBJ whole genome shotgun (WGS) entry which is preliminary data.</text>
</comment>
<dbReference type="Proteomes" id="UP001162162">
    <property type="component" value="Unassembled WGS sequence"/>
</dbReference>
<dbReference type="EMBL" id="JAPWTK010001182">
    <property type="protein sequence ID" value="KAJ8933654.1"/>
    <property type="molecule type" value="Genomic_DNA"/>
</dbReference>
<dbReference type="GO" id="GO:0006629">
    <property type="term" value="P:lipid metabolic process"/>
    <property type="evidence" value="ECO:0007669"/>
    <property type="project" value="InterPro"/>
</dbReference>
<dbReference type="GO" id="GO:0008374">
    <property type="term" value="F:O-acyltransferase activity"/>
    <property type="evidence" value="ECO:0007669"/>
    <property type="project" value="InterPro"/>
</dbReference>
<accession>A0AAV8X3T0</accession>
<dbReference type="PANTHER" id="PTHR11440">
    <property type="entry name" value="LECITHIN-CHOLESTEROL ACYLTRANSFERASE-RELATED"/>
    <property type="match status" value="1"/>
</dbReference>
<evidence type="ECO:0000313" key="2">
    <source>
        <dbReference type="Proteomes" id="UP001162162"/>
    </source>
</evidence>
<dbReference type="InterPro" id="IPR029058">
    <property type="entry name" value="AB_hydrolase_fold"/>
</dbReference>
<dbReference type="Pfam" id="PF02450">
    <property type="entry name" value="LCAT"/>
    <property type="match status" value="2"/>
</dbReference>
<dbReference type="Gene3D" id="3.40.50.1820">
    <property type="entry name" value="alpha/beta hydrolase"/>
    <property type="match status" value="2"/>
</dbReference>
<gene>
    <name evidence="1" type="ORF">NQ318_019299</name>
</gene>
<organism evidence="1 2">
    <name type="scientific">Aromia moschata</name>
    <dbReference type="NCBI Taxonomy" id="1265417"/>
    <lineage>
        <taxon>Eukaryota</taxon>
        <taxon>Metazoa</taxon>
        <taxon>Ecdysozoa</taxon>
        <taxon>Arthropoda</taxon>
        <taxon>Hexapoda</taxon>
        <taxon>Insecta</taxon>
        <taxon>Pterygota</taxon>
        <taxon>Neoptera</taxon>
        <taxon>Endopterygota</taxon>
        <taxon>Coleoptera</taxon>
        <taxon>Polyphaga</taxon>
        <taxon>Cucujiformia</taxon>
        <taxon>Chrysomeloidea</taxon>
        <taxon>Cerambycidae</taxon>
        <taxon>Cerambycinae</taxon>
        <taxon>Callichromatini</taxon>
        <taxon>Aromia</taxon>
    </lineage>
</organism>
<keyword evidence="2" id="KW-1185">Reference proteome</keyword>
<dbReference type="AlphaFoldDB" id="A0AAV8X3T0"/>
<dbReference type="InterPro" id="IPR003386">
    <property type="entry name" value="LACT/PDAT_acylTrfase"/>
</dbReference>
<dbReference type="SUPFAM" id="SSF53474">
    <property type="entry name" value="alpha/beta-Hydrolases"/>
    <property type="match status" value="1"/>
</dbReference>
<protein>
    <submittedName>
        <fullName evidence="1">Uncharacterized protein</fullName>
    </submittedName>
</protein>
<reference evidence="1" key="1">
    <citation type="journal article" date="2023" name="Insect Mol. Biol.">
        <title>Genome sequencing provides insights into the evolution of gene families encoding plant cell wall-degrading enzymes in longhorned beetles.</title>
        <authorList>
            <person name="Shin N.R."/>
            <person name="Okamura Y."/>
            <person name="Kirsch R."/>
            <person name="Pauchet Y."/>
        </authorList>
    </citation>
    <scope>NUCLEOTIDE SEQUENCE</scope>
    <source>
        <strain evidence="1">AMC_N1</strain>
    </source>
</reference>
<proteinExistence type="predicted"/>
<name>A0AAV8X3T0_9CUCU</name>